<accession>A0A8X6QTF4</accession>
<reference evidence="2" key="1">
    <citation type="submission" date="2020-08" db="EMBL/GenBank/DDBJ databases">
        <title>Multicomponent nature underlies the extraordinary mechanical properties of spider dragline silk.</title>
        <authorList>
            <person name="Kono N."/>
            <person name="Nakamura H."/>
            <person name="Mori M."/>
            <person name="Yoshida Y."/>
            <person name="Ohtoshi R."/>
            <person name="Malay A.D."/>
            <person name="Moran D.A.P."/>
            <person name="Tomita M."/>
            <person name="Numata K."/>
            <person name="Arakawa K."/>
        </authorList>
    </citation>
    <scope>NUCLEOTIDE SEQUENCE</scope>
</reference>
<evidence type="ECO:0000256" key="1">
    <source>
        <dbReference type="SAM" id="MobiDB-lite"/>
    </source>
</evidence>
<protein>
    <submittedName>
        <fullName evidence="2">Uncharacterized protein</fullName>
    </submittedName>
</protein>
<proteinExistence type="predicted"/>
<comment type="caution">
    <text evidence="2">The sequence shown here is derived from an EMBL/GenBank/DDBJ whole genome shotgun (WGS) entry which is preliminary data.</text>
</comment>
<keyword evidence="3" id="KW-1185">Reference proteome</keyword>
<gene>
    <name evidence="2" type="ORF">NPIL_417111</name>
</gene>
<organism evidence="2 3">
    <name type="scientific">Nephila pilipes</name>
    <name type="common">Giant wood spider</name>
    <name type="synonym">Nephila maculata</name>
    <dbReference type="NCBI Taxonomy" id="299642"/>
    <lineage>
        <taxon>Eukaryota</taxon>
        <taxon>Metazoa</taxon>
        <taxon>Ecdysozoa</taxon>
        <taxon>Arthropoda</taxon>
        <taxon>Chelicerata</taxon>
        <taxon>Arachnida</taxon>
        <taxon>Araneae</taxon>
        <taxon>Araneomorphae</taxon>
        <taxon>Entelegynae</taxon>
        <taxon>Araneoidea</taxon>
        <taxon>Nephilidae</taxon>
        <taxon>Nephila</taxon>
    </lineage>
</organism>
<evidence type="ECO:0000313" key="2">
    <source>
        <dbReference type="EMBL" id="GFU38432.1"/>
    </source>
</evidence>
<name>A0A8X6QTF4_NEPPI</name>
<feature type="region of interest" description="Disordered" evidence="1">
    <location>
        <begin position="1"/>
        <end position="28"/>
    </location>
</feature>
<dbReference type="EMBL" id="BMAW01035120">
    <property type="protein sequence ID" value="GFU38432.1"/>
    <property type="molecule type" value="Genomic_DNA"/>
</dbReference>
<sequence length="112" mass="13222">MGPHNDETNRKRIFGVRKKGELPPTPETSREMWKFRRAVQKIPIESLDTFRNQSARIAETIVKKQHYSTNSIKNSSFCPFSVQSRDSNKNSKYVQIPFKFSMQSRQCIYIRH</sequence>
<dbReference type="AlphaFoldDB" id="A0A8X6QTF4"/>
<dbReference type="Proteomes" id="UP000887013">
    <property type="component" value="Unassembled WGS sequence"/>
</dbReference>
<evidence type="ECO:0000313" key="3">
    <source>
        <dbReference type="Proteomes" id="UP000887013"/>
    </source>
</evidence>
<feature type="compositionally biased region" description="Basic and acidic residues" evidence="1">
    <location>
        <begin position="1"/>
        <end position="10"/>
    </location>
</feature>